<evidence type="ECO:0000313" key="10">
    <source>
        <dbReference type="EMBL" id="CAB4750015.1"/>
    </source>
</evidence>
<evidence type="ECO:0000256" key="2">
    <source>
        <dbReference type="ARBA" id="ARBA00022642"/>
    </source>
</evidence>
<evidence type="ECO:0000313" key="9">
    <source>
        <dbReference type="EMBL" id="CAB4365754.1"/>
    </source>
</evidence>
<keyword evidence="6" id="KW-0067">ATP-binding</keyword>
<dbReference type="GO" id="GO:0005524">
    <property type="term" value="F:ATP binding"/>
    <property type="evidence" value="ECO:0007669"/>
    <property type="project" value="UniProtKB-KW"/>
</dbReference>
<keyword evidence="4" id="KW-0548">Nucleotidyltransferase</keyword>
<dbReference type="EMBL" id="CAFBOL010000037">
    <property type="protein sequence ID" value="CAB4992350.1"/>
    <property type="molecule type" value="Genomic_DNA"/>
</dbReference>
<accession>A0A6J6AC50</accession>
<name>A0A6J6AC50_9ZZZZ</name>
<dbReference type="PANTHER" id="PTHR39321">
    <property type="entry name" value="NICOTINATE-NUCLEOTIDE ADENYLYLTRANSFERASE-RELATED"/>
    <property type="match status" value="1"/>
</dbReference>
<keyword evidence="7" id="KW-0520">NAD</keyword>
<keyword evidence="2" id="KW-0662">Pyridine nucleotide biosynthesis</keyword>
<evidence type="ECO:0000256" key="4">
    <source>
        <dbReference type="ARBA" id="ARBA00022695"/>
    </source>
</evidence>
<dbReference type="Pfam" id="PF01467">
    <property type="entry name" value="CTP_transf_like"/>
    <property type="match status" value="1"/>
</dbReference>
<dbReference type="Gene3D" id="3.40.50.620">
    <property type="entry name" value="HUPs"/>
    <property type="match status" value="1"/>
</dbReference>
<organism evidence="9">
    <name type="scientific">freshwater metagenome</name>
    <dbReference type="NCBI Taxonomy" id="449393"/>
    <lineage>
        <taxon>unclassified sequences</taxon>
        <taxon>metagenomes</taxon>
        <taxon>ecological metagenomes</taxon>
    </lineage>
</organism>
<feature type="domain" description="Cytidyltransferase-like" evidence="8">
    <location>
        <begin position="2"/>
        <end position="148"/>
    </location>
</feature>
<dbReference type="EMBL" id="CAFBIY010000002">
    <property type="protein sequence ID" value="CAB4846035.1"/>
    <property type="molecule type" value="Genomic_DNA"/>
</dbReference>
<evidence type="ECO:0000256" key="3">
    <source>
        <dbReference type="ARBA" id="ARBA00022679"/>
    </source>
</evidence>
<evidence type="ECO:0000313" key="12">
    <source>
        <dbReference type="EMBL" id="CAB4958050.1"/>
    </source>
</evidence>
<dbReference type="NCBIfam" id="TIGR00125">
    <property type="entry name" value="cyt_tran_rel"/>
    <property type="match status" value="1"/>
</dbReference>
<keyword evidence="3" id="KW-0808">Transferase</keyword>
<dbReference type="GO" id="GO:0070566">
    <property type="term" value="F:adenylyltransferase activity"/>
    <property type="evidence" value="ECO:0007669"/>
    <property type="project" value="UniProtKB-ARBA"/>
</dbReference>
<gene>
    <name evidence="10" type="ORF">UFOPK2656_03487</name>
    <name evidence="11" type="ORF">UFOPK3267_00063</name>
    <name evidence="12" type="ORF">UFOPK3651_03323</name>
    <name evidence="13" type="ORF">UFOPK3931_01556</name>
    <name evidence="9" type="ORF">UFOPK4189_03496</name>
</gene>
<evidence type="ECO:0000256" key="5">
    <source>
        <dbReference type="ARBA" id="ARBA00022741"/>
    </source>
</evidence>
<evidence type="ECO:0000313" key="13">
    <source>
        <dbReference type="EMBL" id="CAB4992350.1"/>
    </source>
</evidence>
<evidence type="ECO:0000256" key="1">
    <source>
        <dbReference type="ARBA" id="ARBA00004790"/>
    </source>
</evidence>
<dbReference type="InterPro" id="IPR004821">
    <property type="entry name" value="Cyt_trans-like"/>
</dbReference>
<evidence type="ECO:0000256" key="6">
    <source>
        <dbReference type="ARBA" id="ARBA00022840"/>
    </source>
</evidence>
<dbReference type="EMBL" id="CAESGF010000045">
    <property type="protein sequence ID" value="CAB4365754.1"/>
    <property type="molecule type" value="Genomic_DNA"/>
</dbReference>
<dbReference type="EMBL" id="CAFBMT010000037">
    <property type="protein sequence ID" value="CAB4958050.1"/>
    <property type="molecule type" value="Genomic_DNA"/>
</dbReference>
<evidence type="ECO:0000313" key="11">
    <source>
        <dbReference type="EMBL" id="CAB4846035.1"/>
    </source>
</evidence>
<dbReference type="SUPFAM" id="SSF52374">
    <property type="entry name" value="Nucleotidylyl transferase"/>
    <property type="match status" value="1"/>
</dbReference>
<evidence type="ECO:0000256" key="7">
    <source>
        <dbReference type="ARBA" id="ARBA00023027"/>
    </source>
</evidence>
<dbReference type="GO" id="GO:0009435">
    <property type="term" value="P:NAD+ biosynthetic process"/>
    <property type="evidence" value="ECO:0007669"/>
    <property type="project" value="InterPro"/>
</dbReference>
<sequence>MLLGGTFDPIHIGHLALAREAARVLDAIALFVIEPGHRHRVAPVASLADRRHLVQHALASEPRMQEITELGIDGDLATVVSQLALLDHELHVLFGADSARHLQRWNGVQRLQPARLWVVPRSHDDGGGIDGVEVLDIDVPDVSATTVRFALAAGRTPHGLLPSCCLADVCAVYAPVASDSLATA</sequence>
<dbReference type="PANTHER" id="PTHR39321:SF3">
    <property type="entry name" value="PHOSPHOPANTETHEINE ADENYLYLTRANSFERASE"/>
    <property type="match status" value="1"/>
</dbReference>
<proteinExistence type="predicted"/>
<dbReference type="AlphaFoldDB" id="A0A6J6AC50"/>
<evidence type="ECO:0000259" key="8">
    <source>
        <dbReference type="Pfam" id="PF01467"/>
    </source>
</evidence>
<reference evidence="9" key="1">
    <citation type="submission" date="2020-05" db="EMBL/GenBank/DDBJ databases">
        <authorList>
            <person name="Chiriac C."/>
            <person name="Salcher M."/>
            <person name="Ghai R."/>
            <person name="Kavagutti S V."/>
        </authorList>
    </citation>
    <scope>NUCLEOTIDE SEQUENCE</scope>
</reference>
<protein>
    <submittedName>
        <fullName evidence="9">Unannotated protein</fullName>
    </submittedName>
</protein>
<comment type="pathway">
    <text evidence="1">Cofactor biosynthesis; NAD(+) biosynthesis.</text>
</comment>
<dbReference type="InterPro" id="IPR005248">
    <property type="entry name" value="NadD/NMNAT"/>
</dbReference>
<dbReference type="EMBL" id="CAEZYF010000040">
    <property type="protein sequence ID" value="CAB4750015.1"/>
    <property type="molecule type" value="Genomic_DNA"/>
</dbReference>
<keyword evidence="5" id="KW-0547">Nucleotide-binding</keyword>
<dbReference type="InterPro" id="IPR014729">
    <property type="entry name" value="Rossmann-like_a/b/a_fold"/>
</dbReference>